<evidence type="ECO:0000259" key="9">
    <source>
        <dbReference type="Pfam" id="PF01694"/>
    </source>
</evidence>
<dbReference type="PROSITE" id="PS52016">
    <property type="entry name" value="TONB_DEPENDENT_REC_3"/>
    <property type="match status" value="1"/>
</dbReference>
<evidence type="ECO:0000256" key="2">
    <source>
        <dbReference type="ARBA" id="ARBA00009045"/>
    </source>
</evidence>
<dbReference type="GO" id="GO:0006508">
    <property type="term" value="P:proteolysis"/>
    <property type="evidence" value="ECO:0007669"/>
    <property type="project" value="UniProtKB-KW"/>
</dbReference>
<proteinExistence type="inferred from homology"/>
<feature type="transmembrane region" description="Helical" evidence="8">
    <location>
        <begin position="243"/>
        <end position="261"/>
    </location>
</feature>
<dbReference type="PANTHER" id="PTHR43731:SF14">
    <property type="entry name" value="PRESENILIN-ASSOCIATED RHOMBOID-LIKE PROTEIN, MITOCHONDRIAL"/>
    <property type="match status" value="1"/>
</dbReference>
<dbReference type="Gene3D" id="2.170.130.10">
    <property type="entry name" value="TonB-dependent receptor, plug domain"/>
    <property type="match status" value="1"/>
</dbReference>
<dbReference type="EMBL" id="SAXA01000013">
    <property type="protein sequence ID" value="RXQ90347.1"/>
    <property type="molecule type" value="Genomic_DNA"/>
</dbReference>
<dbReference type="AlphaFoldDB" id="A0A4Q1JJ17"/>
<evidence type="ECO:0000256" key="1">
    <source>
        <dbReference type="ARBA" id="ARBA00004141"/>
    </source>
</evidence>
<evidence type="ECO:0000256" key="6">
    <source>
        <dbReference type="ARBA" id="ARBA00023136"/>
    </source>
</evidence>
<dbReference type="RefSeq" id="WP_129255144.1">
    <property type="nucleotide sequence ID" value="NZ_SAXA01000013.1"/>
</dbReference>
<keyword evidence="10" id="KW-0645">Protease</keyword>
<keyword evidence="5 8" id="KW-1133">Transmembrane helix</keyword>
<accession>A0A4Q1JJ17</accession>
<keyword evidence="7" id="KW-0813">Transport</keyword>
<dbReference type="GO" id="GO:0009279">
    <property type="term" value="C:cell outer membrane"/>
    <property type="evidence" value="ECO:0007669"/>
    <property type="project" value="UniProtKB-SubCell"/>
</dbReference>
<evidence type="ECO:0000256" key="4">
    <source>
        <dbReference type="ARBA" id="ARBA00022801"/>
    </source>
</evidence>
<dbReference type="PANTHER" id="PTHR43731">
    <property type="entry name" value="RHOMBOID PROTEASE"/>
    <property type="match status" value="1"/>
</dbReference>
<dbReference type="InterPro" id="IPR022764">
    <property type="entry name" value="Peptidase_S54_rhomboid_dom"/>
</dbReference>
<feature type="domain" description="Peptidase S54 rhomboid" evidence="9">
    <location>
        <begin position="124"/>
        <end position="261"/>
    </location>
</feature>
<evidence type="ECO:0000256" key="7">
    <source>
        <dbReference type="PROSITE-ProRule" id="PRU01360"/>
    </source>
</evidence>
<comment type="caution">
    <text evidence="10">The sequence shown here is derived from an EMBL/GenBank/DDBJ whole genome shotgun (WGS) entry which is preliminary data.</text>
</comment>
<feature type="transmembrane region" description="Helical" evidence="8">
    <location>
        <begin position="164"/>
        <end position="182"/>
    </location>
</feature>
<keyword evidence="7" id="KW-0998">Cell outer membrane</keyword>
<dbReference type="SUPFAM" id="SSF56935">
    <property type="entry name" value="Porins"/>
    <property type="match status" value="1"/>
</dbReference>
<reference evidence="10 11" key="1">
    <citation type="submission" date="2019-01" db="EMBL/GenBank/DDBJ databases">
        <title>Ancylomarina salipaludis sp. nov., isolated from a salt marsh.</title>
        <authorList>
            <person name="Yoon J.-H."/>
        </authorList>
    </citation>
    <scope>NUCLEOTIDE SEQUENCE [LARGE SCALE GENOMIC DNA]</scope>
    <source>
        <strain evidence="10 11">SHSM-M15</strain>
    </source>
</reference>
<dbReference type="InterPro" id="IPR037066">
    <property type="entry name" value="Plug_dom_sf"/>
</dbReference>
<keyword evidence="11" id="KW-1185">Reference proteome</keyword>
<feature type="transmembrane region" description="Helical" evidence="8">
    <location>
        <begin position="220"/>
        <end position="237"/>
    </location>
</feature>
<keyword evidence="7" id="KW-1134">Transmembrane beta strand</keyword>
<feature type="transmembrane region" description="Helical" evidence="8">
    <location>
        <begin position="135"/>
        <end position="157"/>
    </location>
</feature>
<dbReference type="OrthoDB" id="9778341at2"/>
<dbReference type="InterPro" id="IPR035952">
    <property type="entry name" value="Rhomboid-like_sf"/>
</dbReference>
<comment type="subcellular location">
    <subcellularLocation>
        <location evidence="7">Cell outer membrane</location>
        <topology evidence="7">Multi-pass membrane protein</topology>
    </subcellularLocation>
    <subcellularLocation>
        <location evidence="1">Membrane</location>
        <topology evidence="1">Multi-pass membrane protein</topology>
    </subcellularLocation>
</comment>
<feature type="transmembrane region" description="Helical" evidence="8">
    <location>
        <begin position="188"/>
        <end position="208"/>
    </location>
</feature>
<organism evidence="10 11">
    <name type="scientific">Ancylomarina salipaludis</name>
    <dbReference type="NCBI Taxonomy" id="2501299"/>
    <lineage>
        <taxon>Bacteria</taxon>
        <taxon>Pseudomonadati</taxon>
        <taxon>Bacteroidota</taxon>
        <taxon>Bacteroidia</taxon>
        <taxon>Marinilabiliales</taxon>
        <taxon>Marinifilaceae</taxon>
        <taxon>Ancylomarina</taxon>
    </lineage>
</organism>
<evidence type="ECO:0000256" key="8">
    <source>
        <dbReference type="SAM" id="Phobius"/>
    </source>
</evidence>
<dbReference type="Gene3D" id="1.20.1540.10">
    <property type="entry name" value="Rhomboid-like"/>
    <property type="match status" value="1"/>
</dbReference>
<keyword evidence="4" id="KW-0378">Hydrolase</keyword>
<dbReference type="GO" id="GO:0004252">
    <property type="term" value="F:serine-type endopeptidase activity"/>
    <property type="evidence" value="ECO:0007669"/>
    <property type="project" value="InterPro"/>
</dbReference>
<feature type="transmembrane region" description="Helical" evidence="8">
    <location>
        <begin position="273"/>
        <end position="292"/>
    </location>
</feature>
<sequence length="493" mass="55479">MTREERVKFCRVCDKSKFDTKQGIVCGLTNAKADFEEECPDFTGDNEEVYVYQAPKEKKGLLVEKTIEFFELLTPKPGFFMSPIIIIFCVLVFVSMVLSGVHLIDPSVENLVAWGANFTTLTFQGQYWRLLSNCFLHIGLIHLLFNMYALLYIGLLLEPIIGKWKLGFAFILTGIGGSLLSLAWHDMIVSAGASGAIFGLYGVYLALLTTNLIDKESKKGILVSILIFVGYNLLFGLKGGIDNAAHIGGLFSGILLGFSFYPSLSNQEAKLKGLLIPGLTFIFILCCGVIILRSPKISVIYERHMSEFVEVEQRALSVYPQYITEVNLDAINKDGIPNWQKCKDIILKLDEMSGFSEEMYQRNALLKRYCDYRIESYKLIAKASEDRNPIFFRQVEAYNQAIGFIIRKLKGEVVADNLMRYKAPEEYKPVRREFFKSTVNAQSPLYIIDGEISEDMMHIDPKNIKEMNVMKGAAAEAVYGSKGKNGVVIITTK</sequence>
<evidence type="ECO:0000256" key="5">
    <source>
        <dbReference type="ARBA" id="ARBA00022989"/>
    </source>
</evidence>
<evidence type="ECO:0000256" key="3">
    <source>
        <dbReference type="ARBA" id="ARBA00022692"/>
    </source>
</evidence>
<evidence type="ECO:0000313" key="10">
    <source>
        <dbReference type="EMBL" id="RXQ90347.1"/>
    </source>
</evidence>
<name>A0A4Q1JJ17_9BACT</name>
<dbReference type="InterPro" id="IPR050925">
    <property type="entry name" value="Rhomboid_protease_S54"/>
</dbReference>
<keyword evidence="3 7" id="KW-0812">Transmembrane</keyword>
<feature type="transmembrane region" description="Helical" evidence="8">
    <location>
        <begin position="79"/>
        <end position="104"/>
    </location>
</feature>
<gene>
    <name evidence="10" type="ORF">EO244_13125</name>
</gene>
<protein>
    <submittedName>
        <fullName evidence="10">Rhomboid family intramembrane serine protease</fullName>
    </submittedName>
</protein>
<comment type="similarity">
    <text evidence="7">Belongs to the TonB-dependent receptor family.</text>
</comment>
<keyword evidence="6 7" id="KW-0472">Membrane</keyword>
<dbReference type="Pfam" id="PF01694">
    <property type="entry name" value="Rhomboid"/>
    <property type="match status" value="1"/>
</dbReference>
<comment type="similarity">
    <text evidence="2">Belongs to the peptidase S54 family.</text>
</comment>
<dbReference type="InterPro" id="IPR039426">
    <property type="entry name" value="TonB-dep_rcpt-like"/>
</dbReference>
<dbReference type="Proteomes" id="UP000289703">
    <property type="component" value="Unassembled WGS sequence"/>
</dbReference>
<evidence type="ECO:0000313" key="11">
    <source>
        <dbReference type="Proteomes" id="UP000289703"/>
    </source>
</evidence>
<dbReference type="SUPFAM" id="SSF144091">
    <property type="entry name" value="Rhomboid-like"/>
    <property type="match status" value="1"/>
</dbReference>